<dbReference type="PANTHER" id="PTHR42779:SF1">
    <property type="entry name" value="PROTEIN YNJB"/>
    <property type="match status" value="1"/>
</dbReference>
<evidence type="ECO:0000313" key="1">
    <source>
        <dbReference type="EMBL" id="KAA5608912.1"/>
    </source>
</evidence>
<reference evidence="1 2" key="1">
    <citation type="submission" date="2019-09" db="EMBL/GenBank/DDBJ databases">
        <title>Genome sequence of Rhodovastum atsumiense, a diverse member of the Acetobacteraceae family of non-sulfur purple photosynthetic bacteria.</title>
        <authorList>
            <person name="Meyer T."/>
            <person name="Kyndt J."/>
        </authorList>
    </citation>
    <scope>NUCLEOTIDE SEQUENCE [LARGE SCALE GENOMIC DNA]</scope>
    <source>
        <strain evidence="1 2">DSM 21279</strain>
    </source>
</reference>
<evidence type="ECO:0000313" key="2">
    <source>
        <dbReference type="Proteomes" id="UP000325255"/>
    </source>
</evidence>
<dbReference type="NCBIfam" id="NF008633">
    <property type="entry name" value="PRK11622.1"/>
    <property type="match status" value="1"/>
</dbReference>
<comment type="caution">
    <text evidence="1">The sequence shown here is derived from an EMBL/GenBank/DDBJ whole genome shotgun (WGS) entry which is preliminary data.</text>
</comment>
<sequence>MESIDRGQACHRRSRDAPTALSRRAVLATATTGLASFAPGATSMSDWAAIERAARGRPVFWNAWAGDDRINAFIAWSAERLRVSHDIAVRHVRLRDPTEALARLGAGKVGARASGSGIDLIWLNDPGLLSPGQRNLLCGLVPGGLPNAIRLAPAGGPGPMDGPGIPWHMARLVFVCDAARVPDPPRSMAAIGAWAAAHPGRLAHPHPRHVLGAAFLGQALCEFAPDPAALRHTVADFEAMTAPFWRWYAALQPMLWRRGTAFPETGSAQRALLRETEIDIMVSFNPGEASAAIASGLLPDTVRSFALDGGSIGHCSCNAIPSDAANKAPALVLANFLLSPEAQARAADPSLLGIPSVLAPDRLAPADRARFAALPPGRSMLSPAELGPALPQPHPSWMVRLVESFERHFPI</sequence>
<dbReference type="EMBL" id="VWPK01000064">
    <property type="protein sequence ID" value="KAA5608912.1"/>
    <property type="molecule type" value="Genomic_DNA"/>
</dbReference>
<keyword evidence="2" id="KW-1185">Reference proteome</keyword>
<dbReference type="Pfam" id="PF13416">
    <property type="entry name" value="SBP_bac_8"/>
    <property type="match status" value="1"/>
</dbReference>
<dbReference type="Proteomes" id="UP000325255">
    <property type="component" value="Unassembled WGS sequence"/>
</dbReference>
<gene>
    <name evidence="1" type="ORF">F1189_26625</name>
</gene>
<dbReference type="InterPro" id="IPR006059">
    <property type="entry name" value="SBP"/>
</dbReference>
<dbReference type="RefSeq" id="WP_150044599.1">
    <property type="nucleotide sequence ID" value="NZ_OW485601.1"/>
</dbReference>
<dbReference type="InterPro" id="IPR027020">
    <property type="entry name" value="YnjB"/>
</dbReference>
<proteinExistence type="predicted"/>
<dbReference type="AlphaFoldDB" id="A0A5M6IL64"/>
<protein>
    <submittedName>
        <fullName evidence="1">ABC transporter substrate-binding protein</fullName>
    </submittedName>
</protein>
<organism evidence="1 2">
    <name type="scientific">Rhodovastum atsumiense</name>
    <dbReference type="NCBI Taxonomy" id="504468"/>
    <lineage>
        <taxon>Bacteria</taxon>
        <taxon>Pseudomonadati</taxon>
        <taxon>Pseudomonadota</taxon>
        <taxon>Alphaproteobacteria</taxon>
        <taxon>Acetobacterales</taxon>
        <taxon>Acetobacteraceae</taxon>
        <taxon>Rhodovastum</taxon>
    </lineage>
</organism>
<name>A0A5M6IL64_9PROT</name>
<dbReference type="PIRSF" id="PIRSF029172">
    <property type="entry name" value="UCP029172_ABC_sbc_YnjB"/>
    <property type="match status" value="1"/>
</dbReference>
<dbReference type="OrthoDB" id="3239593at2"/>
<accession>A0A5M6IL64</accession>
<dbReference type="Gene3D" id="3.40.190.10">
    <property type="entry name" value="Periplasmic binding protein-like II"/>
    <property type="match status" value="2"/>
</dbReference>
<dbReference type="PANTHER" id="PTHR42779">
    <property type="entry name" value="PROTEIN YNJB"/>
    <property type="match status" value="1"/>
</dbReference>
<dbReference type="SUPFAM" id="SSF53850">
    <property type="entry name" value="Periplasmic binding protein-like II"/>
    <property type="match status" value="1"/>
</dbReference>